<evidence type="ECO:0008006" key="5">
    <source>
        <dbReference type="Google" id="ProtNLM"/>
    </source>
</evidence>
<dbReference type="EMBL" id="CP001879">
    <property type="protein sequence ID" value="ADC52121.1"/>
    <property type="molecule type" value="Genomic_DNA"/>
</dbReference>
<dbReference type="RefSeq" id="WP_012961035.1">
    <property type="nucleotide sequence ID" value="NC_013792.1"/>
</dbReference>
<keyword evidence="1" id="KW-0812">Transmembrane</keyword>
<sequence length="118" mass="12307">MFKKLVAFITIGAASLLAPTGVLANNGVSNIKTDIYNQSDIKSDPFAGALYEIVRWVGGIGGIAFTLAVLVIGLVIIFGSISAAKMRTVWISLISCVAGAILFFSAYSLAPAIANLIQ</sequence>
<geneLocation type="plasmid" evidence="3 4">
    <name>pBpOF4-01</name>
</geneLocation>
<dbReference type="Pfam" id="PF04956">
    <property type="entry name" value="TrbC"/>
    <property type="match status" value="1"/>
</dbReference>
<gene>
    <name evidence="3" type="ordered locus">BpOF4_20629</name>
</gene>
<dbReference type="KEGG" id="bpf:BpOF4_20629"/>
<dbReference type="eggNOG" id="ENOG5030EHE">
    <property type="taxonomic scope" value="Bacteria"/>
</dbReference>
<feature type="transmembrane region" description="Helical" evidence="1">
    <location>
        <begin position="53"/>
        <end position="77"/>
    </location>
</feature>
<evidence type="ECO:0000256" key="1">
    <source>
        <dbReference type="SAM" id="Phobius"/>
    </source>
</evidence>
<keyword evidence="4" id="KW-1185">Reference proteome</keyword>
<organism evidence="3 4">
    <name type="scientific">Alkalihalophilus pseudofirmus (strain ATCC BAA-2126 / JCM 17055 / OF4)</name>
    <name type="common">Bacillus pseudofirmus</name>
    <dbReference type="NCBI Taxonomy" id="398511"/>
    <lineage>
        <taxon>Bacteria</taxon>
        <taxon>Bacillati</taxon>
        <taxon>Bacillota</taxon>
        <taxon>Bacilli</taxon>
        <taxon>Bacillales</taxon>
        <taxon>Bacillaceae</taxon>
        <taxon>Alkalihalophilus</taxon>
    </lineage>
</organism>
<evidence type="ECO:0000313" key="3">
    <source>
        <dbReference type="EMBL" id="ADC52121.1"/>
    </source>
</evidence>
<feature type="chain" id="PRO_5003043953" description="Conjugal transfer protein TrbC" evidence="2">
    <location>
        <begin position="25"/>
        <end position="118"/>
    </location>
</feature>
<evidence type="ECO:0000256" key="2">
    <source>
        <dbReference type="SAM" id="SignalP"/>
    </source>
</evidence>
<feature type="signal peptide" evidence="2">
    <location>
        <begin position="1"/>
        <end position="24"/>
    </location>
</feature>
<accession>D3G195</accession>
<proteinExistence type="predicted"/>
<reference evidence="3 4" key="1">
    <citation type="journal article" date="2011" name="Environ. Microbiol.">
        <title>Genome of alkaliphilic Bacillus pseudofirmus OF4 reveals adaptations that support the ability to grow in an external pH range from 7.5 to 11.4.</title>
        <authorList>
            <person name="Janto B."/>
            <person name="Ahmed A."/>
            <person name="Ito M."/>
            <person name="Liu J."/>
            <person name="Hicks D.B."/>
            <person name="Pagni S."/>
            <person name="Fackelmayer O.J."/>
            <person name="Smith T.A."/>
            <person name="Earl J."/>
            <person name="Elbourne L.D."/>
            <person name="Hassan K."/>
            <person name="Paulsen I.T."/>
            <person name="Kolsto A.B."/>
            <person name="Tourasse N.J."/>
            <person name="Ehrlich G.D."/>
            <person name="Boissy R."/>
            <person name="Ivey D.M."/>
            <person name="Li G."/>
            <person name="Xue Y."/>
            <person name="Ma Y."/>
            <person name="Hu F.Z."/>
            <person name="Krulwich T.A."/>
        </authorList>
    </citation>
    <scope>NUCLEOTIDE SEQUENCE [LARGE SCALE GENOMIC DNA]</scope>
    <source>
        <strain evidence="4">ATCC BAA-2126 / JCM 17055 / OF4</strain>
    </source>
</reference>
<protein>
    <recommendedName>
        <fullName evidence="5">Conjugal transfer protein TrbC</fullName>
    </recommendedName>
</protein>
<keyword evidence="2" id="KW-0732">Signal</keyword>
<dbReference type="InterPro" id="IPR007039">
    <property type="entry name" value="TrbC/VirB2"/>
</dbReference>
<name>D3G195_ALKPO</name>
<feature type="transmembrane region" description="Helical" evidence="1">
    <location>
        <begin position="89"/>
        <end position="110"/>
    </location>
</feature>
<dbReference type="HOGENOM" id="CLU_2068410_0_0_9"/>
<keyword evidence="3" id="KW-0614">Plasmid</keyword>
<dbReference type="Proteomes" id="UP000001544">
    <property type="component" value="Plasmid pBpOF4-01"/>
</dbReference>
<evidence type="ECO:0000313" key="4">
    <source>
        <dbReference type="Proteomes" id="UP000001544"/>
    </source>
</evidence>
<keyword evidence="1" id="KW-0472">Membrane</keyword>
<keyword evidence="1" id="KW-1133">Transmembrane helix</keyword>
<dbReference type="AlphaFoldDB" id="D3G195"/>